<gene>
    <name evidence="2" type="ORF">G3I50_23285</name>
</gene>
<dbReference type="Gene3D" id="2.30.38.10">
    <property type="entry name" value="Luciferase, Domain 3"/>
    <property type="match status" value="1"/>
</dbReference>
<evidence type="ECO:0000313" key="3">
    <source>
        <dbReference type="Proteomes" id="UP000469670"/>
    </source>
</evidence>
<proteinExistence type="predicted"/>
<dbReference type="GO" id="GO:0044550">
    <property type="term" value="P:secondary metabolite biosynthetic process"/>
    <property type="evidence" value="ECO:0007669"/>
    <property type="project" value="TreeGrafter"/>
</dbReference>
<dbReference type="Gene3D" id="3.40.50.980">
    <property type="match status" value="1"/>
</dbReference>
<dbReference type="InterPro" id="IPR000873">
    <property type="entry name" value="AMP-dep_synth/lig_dom"/>
</dbReference>
<dbReference type="AlphaFoldDB" id="A0A7K3S1I0"/>
<protein>
    <submittedName>
        <fullName evidence="2">AMP-binding protein</fullName>
    </submittedName>
</protein>
<dbReference type="RefSeq" id="WP_164205108.1">
    <property type="nucleotide sequence ID" value="NZ_JAAGMP010001045.1"/>
</dbReference>
<evidence type="ECO:0000259" key="1">
    <source>
        <dbReference type="Pfam" id="PF00501"/>
    </source>
</evidence>
<organism evidence="2 3">
    <name type="scientific">Streptomyces parvus</name>
    <dbReference type="NCBI Taxonomy" id="66428"/>
    <lineage>
        <taxon>Bacteria</taxon>
        <taxon>Bacillati</taxon>
        <taxon>Actinomycetota</taxon>
        <taxon>Actinomycetes</taxon>
        <taxon>Kitasatosporales</taxon>
        <taxon>Streptomycetaceae</taxon>
        <taxon>Streptomyces</taxon>
    </lineage>
</organism>
<name>A0A7K3S1I0_9ACTN</name>
<dbReference type="PANTHER" id="PTHR45527:SF1">
    <property type="entry name" value="FATTY ACID SYNTHASE"/>
    <property type="match status" value="1"/>
</dbReference>
<dbReference type="Pfam" id="PF00501">
    <property type="entry name" value="AMP-binding"/>
    <property type="match status" value="1"/>
</dbReference>
<dbReference type="SUPFAM" id="SSF56801">
    <property type="entry name" value="Acetyl-CoA synthetase-like"/>
    <property type="match status" value="1"/>
</dbReference>
<feature type="domain" description="AMP-dependent synthetase/ligase" evidence="1">
    <location>
        <begin position="2"/>
        <end position="66"/>
    </location>
</feature>
<dbReference type="GO" id="GO:0043041">
    <property type="term" value="P:amino acid activation for nonribosomal peptide biosynthetic process"/>
    <property type="evidence" value="ECO:0007669"/>
    <property type="project" value="TreeGrafter"/>
</dbReference>
<accession>A0A7K3S1I0</accession>
<sequence length="66" mass="6534">RVVNSYGPTETTVIAATAELGRADATHRPPIGSPVGGTTLTVCDALGRLMPYGAPGELLVGGAGVT</sequence>
<dbReference type="GO" id="GO:0031177">
    <property type="term" value="F:phosphopantetheine binding"/>
    <property type="evidence" value="ECO:0007669"/>
    <property type="project" value="TreeGrafter"/>
</dbReference>
<dbReference type="GO" id="GO:0005737">
    <property type="term" value="C:cytoplasm"/>
    <property type="evidence" value="ECO:0007669"/>
    <property type="project" value="TreeGrafter"/>
</dbReference>
<dbReference type="Proteomes" id="UP000469670">
    <property type="component" value="Unassembled WGS sequence"/>
</dbReference>
<dbReference type="PANTHER" id="PTHR45527">
    <property type="entry name" value="NONRIBOSOMAL PEPTIDE SYNTHETASE"/>
    <property type="match status" value="1"/>
</dbReference>
<feature type="non-terminal residue" evidence="2">
    <location>
        <position position="1"/>
    </location>
</feature>
<reference evidence="2 3" key="1">
    <citation type="submission" date="2020-01" db="EMBL/GenBank/DDBJ databases">
        <title>Insect and environment-associated Actinomycetes.</title>
        <authorList>
            <person name="Currrie C."/>
            <person name="Chevrette M."/>
            <person name="Carlson C."/>
            <person name="Stubbendieck R."/>
            <person name="Wendt-Pienkowski E."/>
        </authorList>
    </citation>
    <scope>NUCLEOTIDE SEQUENCE [LARGE SCALE GENOMIC DNA]</scope>
    <source>
        <strain evidence="2 3">SID7590</strain>
    </source>
</reference>
<evidence type="ECO:0000313" key="2">
    <source>
        <dbReference type="EMBL" id="NEC21143.1"/>
    </source>
</evidence>
<feature type="non-terminal residue" evidence="2">
    <location>
        <position position="66"/>
    </location>
</feature>
<comment type="caution">
    <text evidence="2">The sequence shown here is derived from an EMBL/GenBank/DDBJ whole genome shotgun (WGS) entry which is preliminary data.</text>
</comment>
<dbReference type="EMBL" id="JAAGMP010001045">
    <property type="protein sequence ID" value="NEC21143.1"/>
    <property type="molecule type" value="Genomic_DNA"/>
</dbReference>